<comment type="caution">
    <text evidence="1">The sequence shown here is derived from an EMBL/GenBank/DDBJ whole genome shotgun (WGS) entry which is preliminary data.</text>
</comment>
<evidence type="ECO:0000313" key="1">
    <source>
        <dbReference type="EMBL" id="PKY63179.1"/>
    </source>
</evidence>
<keyword evidence="2" id="KW-1185">Reference proteome</keyword>
<name>A0A2I1HWB2_9GLOM</name>
<proteinExistence type="predicted"/>
<reference evidence="1 2" key="1">
    <citation type="submission" date="2015-10" db="EMBL/GenBank/DDBJ databases">
        <title>Genome analyses suggest a sexual origin of heterokaryosis in a supposedly ancient asexual fungus.</title>
        <authorList>
            <person name="Ropars J."/>
            <person name="Sedzielewska K."/>
            <person name="Noel J."/>
            <person name="Charron P."/>
            <person name="Farinelli L."/>
            <person name="Marton T."/>
            <person name="Kruger M."/>
            <person name="Pelin A."/>
            <person name="Brachmann A."/>
            <person name="Corradi N."/>
        </authorList>
    </citation>
    <scope>NUCLEOTIDE SEQUENCE [LARGE SCALE GENOMIC DNA]</scope>
    <source>
        <strain evidence="1 2">A4</strain>
    </source>
</reference>
<accession>A0A2I1HWB2</accession>
<dbReference type="EMBL" id="LLXI01009274">
    <property type="protein sequence ID" value="PKY63179.1"/>
    <property type="molecule type" value="Genomic_DNA"/>
</dbReference>
<dbReference type="AlphaFoldDB" id="A0A2I1HWB2"/>
<sequence>MDDENEKIQISQKQCSKPHKIKLSLARYFWENSVCVVRALHLGDPNIVIDLRELNLGRPEKYNIFWEYCQKFLDGAVKNSVDSLLAVDE</sequence>
<organism evidence="1 2">
    <name type="scientific">Rhizophagus irregularis</name>
    <dbReference type="NCBI Taxonomy" id="588596"/>
    <lineage>
        <taxon>Eukaryota</taxon>
        <taxon>Fungi</taxon>
        <taxon>Fungi incertae sedis</taxon>
        <taxon>Mucoromycota</taxon>
        <taxon>Glomeromycotina</taxon>
        <taxon>Glomeromycetes</taxon>
        <taxon>Glomerales</taxon>
        <taxon>Glomeraceae</taxon>
        <taxon>Rhizophagus</taxon>
    </lineage>
</organism>
<dbReference type="Proteomes" id="UP000234323">
    <property type="component" value="Unassembled WGS sequence"/>
</dbReference>
<evidence type="ECO:0000313" key="2">
    <source>
        <dbReference type="Proteomes" id="UP000234323"/>
    </source>
</evidence>
<gene>
    <name evidence="1" type="ORF">RhiirA4_491276</name>
</gene>
<protein>
    <submittedName>
        <fullName evidence="1">Uncharacterized protein</fullName>
    </submittedName>
</protein>